<dbReference type="EMBL" id="LR593886">
    <property type="protein sequence ID" value="VTR94147.1"/>
    <property type="molecule type" value="Genomic_DNA"/>
</dbReference>
<accession>A0A6P2D011</accession>
<proteinExistence type="predicted"/>
<dbReference type="Proteomes" id="UP000464178">
    <property type="component" value="Chromosome"/>
</dbReference>
<keyword evidence="2" id="KW-1185">Reference proteome</keyword>
<dbReference type="KEGG" id="gms:SOIL9_35670"/>
<dbReference type="RefSeq" id="WP_162668753.1">
    <property type="nucleotide sequence ID" value="NZ_LR593886.1"/>
</dbReference>
<sequence length="68" mass="7144">MTRYRPGAAVALLPATALLLAVLLLAPPVENAPPKPAAVSAEIRWLEKRSMLAQARDASTAVSGRPVQ</sequence>
<name>A0A6P2D011_9BACT</name>
<dbReference type="AlphaFoldDB" id="A0A6P2D011"/>
<gene>
    <name evidence="1" type="ORF">SOIL9_35670</name>
</gene>
<reference evidence="1 2" key="1">
    <citation type="submission" date="2019-05" db="EMBL/GenBank/DDBJ databases">
        <authorList>
            <consortium name="Science for Life Laboratories"/>
        </authorList>
    </citation>
    <scope>NUCLEOTIDE SEQUENCE [LARGE SCALE GENOMIC DNA]</scope>
    <source>
        <strain evidence="1">Soil9</strain>
    </source>
</reference>
<evidence type="ECO:0000313" key="1">
    <source>
        <dbReference type="EMBL" id="VTR94147.1"/>
    </source>
</evidence>
<evidence type="ECO:0000313" key="2">
    <source>
        <dbReference type="Proteomes" id="UP000464178"/>
    </source>
</evidence>
<protein>
    <submittedName>
        <fullName evidence="1">Uncharacterized protein</fullName>
    </submittedName>
</protein>
<organism evidence="1 2">
    <name type="scientific">Gemmata massiliana</name>
    <dbReference type="NCBI Taxonomy" id="1210884"/>
    <lineage>
        <taxon>Bacteria</taxon>
        <taxon>Pseudomonadati</taxon>
        <taxon>Planctomycetota</taxon>
        <taxon>Planctomycetia</taxon>
        <taxon>Gemmatales</taxon>
        <taxon>Gemmataceae</taxon>
        <taxon>Gemmata</taxon>
    </lineage>
</organism>